<dbReference type="InterPro" id="IPR033756">
    <property type="entry name" value="YlxH/NBP35"/>
</dbReference>
<dbReference type="InterPro" id="IPR019591">
    <property type="entry name" value="Mrp/NBP35_ATP-bd"/>
</dbReference>
<comment type="caution">
    <text evidence="9">The sequence shown here is derived from an EMBL/GenBank/DDBJ whole genome shotgun (WGS) entry which is preliminary data.</text>
</comment>
<dbReference type="InterPro" id="IPR044304">
    <property type="entry name" value="NUBPL-like"/>
</dbReference>
<evidence type="ECO:0000256" key="2">
    <source>
        <dbReference type="ARBA" id="ARBA00022741"/>
    </source>
</evidence>
<dbReference type="Gene3D" id="3.40.50.300">
    <property type="entry name" value="P-loop containing nucleotide triphosphate hydrolases"/>
    <property type="match status" value="1"/>
</dbReference>
<evidence type="ECO:0000313" key="10">
    <source>
        <dbReference type="EMBL" id="KUK97652.1"/>
    </source>
</evidence>
<evidence type="ECO:0000256" key="7">
    <source>
        <dbReference type="ARBA" id="ARBA00074706"/>
    </source>
</evidence>
<name>A0A101FSV8_9EURY</name>
<keyword evidence="2 8" id="KW-0547">Nucleotide-binding</keyword>
<gene>
    <name evidence="9" type="ORF">XD72_1732</name>
    <name evidence="10" type="ORF">XE07_0066</name>
</gene>
<feature type="binding site" evidence="8">
    <location>
        <begin position="18"/>
        <end position="25"/>
    </location>
    <ligand>
        <name>ATP</name>
        <dbReference type="ChEBI" id="CHEBI:30616"/>
    </ligand>
</feature>
<dbReference type="AlphaFoldDB" id="A0A101FSV8"/>
<dbReference type="GO" id="GO:0016226">
    <property type="term" value="P:iron-sulfur cluster assembly"/>
    <property type="evidence" value="ECO:0007669"/>
    <property type="project" value="InterPro"/>
</dbReference>
<dbReference type="PATRIC" id="fig|301375.6.peg.1068"/>
<dbReference type="GO" id="GO:0016887">
    <property type="term" value="F:ATP hydrolysis activity"/>
    <property type="evidence" value="ECO:0007669"/>
    <property type="project" value="UniProtKB-UniRule"/>
</dbReference>
<evidence type="ECO:0000256" key="4">
    <source>
        <dbReference type="ARBA" id="ARBA00023004"/>
    </source>
</evidence>
<dbReference type="GO" id="GO:0005524">
    <property type="term" value="F:ATP binding"/>
    <property type="evidence" value="ECO:0007669"/>
    <property type="project" value="UniProtKB-UniRule"/>
</dbReference>
<dbReference type="Proteomes" id="UP000057043">
    <property type="component" value="Unassembled WGS sequence"/>
</dbReference>
<dbReference type="InterPro" id="IPR000808">
    <property type="entry name" value="Mrp-like_CS"/>
</dbReference>
<evidence type="ECO:0000256" key="1">
    <source>
        <dbReference type="ARBA" id="ARBA00022723"/>
    </source>
</evidence>
<dbReference type="GO" id="GO:0051539">
    <property type="term" value="F:4 iron, 4 sulfur cluster binding"/>
    <property type="evidence" value="ECO:0007669"/>
    <property type="project" value="TreeGrafter"/>
</dbReference>
<comment type="similarity">
    <text evidence="8">Belongs to the Mrp/NBP35 ATP-binding proteins family.</text>
</comment>
<dbReference type="GO" id="GO:0046872">
    <property type="term" value="F:metal ion binding"/>
    <property type="evidence" value="ECO:0007669"/>
    <property type="project" value="UniProtKB-KW"/>
</dbReference>
<evidence type="ECO:0000256" key="8">
    <source>
        <dbReference type="HAMAP-Rule" id="MF_02040"/>
    </source>
</evidence>
<keyword evidence="8" id="KW-0378">Hydrolase</keyword>
<dbReference type="SUPFAM" id="SSF52540">
    <property type="entry name" value="P-loop containing nucleoside triphosphate hydrolases"/>
    <property type="match status" value="1"/>
</dbReference>
<dbReference type="EMBL" id="LGFT01000043">
    <property type="protein sequence ID" value="KUK43876.1"/>
    <property type="molecule type" value="Genomic_DNA"/>
</dbReference>
<keyword evidence="1 8" id="KW-0479">Metal-binding</keyword>
<comment type="function">
    <text evidence="6 8">Binds and transfers iron-sulfur (Fe-S) clusters to target apoproteins. Can hydrolyze ATP.</text>
</comment>
<keyword evidence="3 8" id="KW-0067">ATP-binding</keyword>
<comment type="subunit">
    <text evidence="8">Homodimer.</text>
</comment>
<protein>
    <recommendedName>
        <fullName evidence="7 8">Iron-sulfur cluster carrier protein</fullName>
    </recommendedName>
</protein>
<dbReference type="PROSITE" id="PS01215">
    <property type="entry name" value="MRP"/>
    <property type="match status" value="1"/>
</dbReference>
<reference evidence="10" key="1">
    <citation type="journal article" date="2015" name="MBio">
        <title>Genome-resolved metagenomic analysis reveals roles for candidate phyla and other microbial community members in biogeochemical transformations in oil reservoirs.</title>
        <authorList>
            <person name="Hu P."/>
            <person name="Tom L."/>
            <person name="Singh A."/>
            <person name="Thomas B.C."/>
            <person name="Baker B.J."/>
            <person name="Piceno Y.M."/>
            <person name="Andersen G.L."/>
            <person name="Banfield J.F."/>
        </authorList>
    </citation>
    <scope>NUCLEOTIDE SEQUENCE [LARGE SCALE GENOMIC DNA]</scope>
    <source>
        <strain evidence="10">56_747</strain>
    </source>
</reference>
<dbReference type="FunFam" id="3.40.50.300:FF:001119">
    <property type="entry name" value="Iron-sulfur cluster carrier protein"/>
    <property type="match status" value="1"/>
</dbReference>
<evidence type="ECO:0000313" key="12">
    <source>
        <dbReference type="Proteomes" id="UP000057043"/>
    </source>
</evidence>
<dbReference type="PANTHER" id="PTHR42961">
    <property type="entry name" value="IRON-SULFUR PROTEIN NUBPL"/>
    <property type="match status" value="1"/>
</dbReference>
<keyword evidence="5 8" id="KW-0411">Iron-sulfur</keyword>
<evidence type="ECO:0000256" key="5">
    <source>
        <dbReference type="ARBA" id="ARBA00023014"/>
    </source>
</evidence>
<evidence type="ECO:0000256" key="6">
    <source>
        <dbReference type="ARBA" id="ARBA00058094"/>
    </source>
</evidence>
<dbReference type="CDD" id="cd02037">
    <property type="entry name" value="Mrp_NBP35"/>
    <property type="match status" value="1"/>
</dbReference>
<reference evidence="11 12" key="2">
    <citation type="journal article" date="2015" name="MBio">
        <title>Genome-Resolved Metagenomic Analysis Reveals Roles for Candidate Phyla and Other Microbial Community Members in Biogeochemical Transformations in Oil Reservoirs.</title>
        <authorList>
            <person name="Hu P."/>
            <person name="Tom L."/>
            <person name="Singh A."/>
            <person name="Thomas B.C."/>
            <person name="Baker B.J."/>
            <person name="Piceno Y.M."/>
            <person name="Andersen G.L."/>
            <person name="Banfield J.F."/>
        </authorList>
    </citation>
    <scope>NUCLEOTIDE SEQUENCE [LARGE SCALE GENOMIC DNA]</scope>
    <source>
        <strain evidence="9">57_489</strain>
    </source>
</reference>
<dbReference type="PANTHER" id="PTHR42961:SF2">
    <property type="entry name" value="IRON-SULFUR PROTEIN NUBPL"/>
    <property type="match status" value="1"/>
</dbReference>
<dbReference type="HAMAP" id="MF_02040">
    <property type="entry name" value="Mrp_NBP35"/>
    <property type="match status" value="1"/>
</dbReference>
<proteinExistence type="inferred from homology"/>
<evidence type="ECO:0000313" key="9">
    <source>
        <dbReference type="EMBL" id="KUK43876.1"/>
    </source>
</evidence>
<sequence>MTETKENRIKHSIMVMSGKGGVGKTTVAVNLGLGLALYGKEVGILDADITGPNVPKMLNIEDATLTGDEDQTIHPVELPVGSDSGIKVVSMAFVIGKDSPVVWRGPLKMQALKQFIETVTWGDLDYMLVDLPPGTSDEPLSIAQLLRPDGTIIVTTPQDLALLDARKAIDMSRALGIPVLGIVENMSGFTCPKCGGTIDLFKVGGGMKAAEELKVPFLGKIEIDPAICETGDSGMPFILNVQSKNAEAFDGIVRKIMAHYEGERGEPEPSRE</sequence>
<accession>A0A101FSV8</accession>
<keyword evidence="4 8" id="KW-0408">Iron</keyword>
<dbReference type="Proteomes" id="UP000053961">
    <property type="component" value="Unassembled WGS sequence"/>
</dbReference>
<dbReference type="InterPro" id="IPR027417">
    <property type="entry name" value="P-loop_NTPase"/>
</dbReference>
<evidence type="ECO:0000256" key="3">
    <source>
        <dbReference type="ARBA" id="ARBA00022840"/>
    </source>
</evidence>
<dbReference type="Pfam" id="PF10609">
    <property type="entry name" value="ParA"/>
    <property type="match status" value="1"/>
</dbReference>
<organism evidence="9 12">
    <name type="scientific">Methanothrix harundinacea</name>
    <dbReference type="NCBI Taxonomy" id="301375"/>
    <lineage>
        <taxon>Archaea</taxon>
        <taxon>Methanobacteriati</taxon>
        <taxon>Methanobacteriota</taxon>
        <taxon>Stenosarchaea group</taxon>
        <taxon>Methanomicrobia</taxon>
        <taxon>Methanotrichales</taxon>
        <taxon>Methanotrichaceae</taxon>
        <taxon>Methanothrix</taxon>
    </lineage>
</organism>
<evidence type="ECO:0000313" key="11">
    <source>
        <dbReference type="Proteomes" id="UP000053961"/>
    </source>
</evidence>
<dbReference type="EMBL" id="LGHB01000001">
    <property type="protein sequence ID" value="KUK97652.1"/>
    <property type="molecule type" value="Genomic_DNA"/>
</dbReference>
<dbReference type="GO" id="GO:0140663">
    <property type="term" value="F:ATP-dependent FeS chaperone activity"/>
    <property type="evidence" value="ECO:0007669"/>
    <property type="project" value="InterPro"/>
</dbReference>